<evidence type="ECO:0000313" key="8">
    <source>
        <dbReference type="EMBL" id="CAK62189.1"/>
    </source>
</evidence>
<dbReference type="STRING" id="5888.A0BUH2"/>
<dbReference type="PROSITE" id="PS50011">
    <property type="entry name" value="PROTEIN_KINASE_DOM"/>
    <property type="match status" value="1"/>
</dbReference>
<dbReference type="eggNOG" id="KOG0583">
    <property type="taxonomic scope" value="Eukaryota"/>
</dbReference>
<evidence type="ECO:0000256" key="6">
    <source>
        <dbReference type="SAM" id="MobiDB-lite"/>
    </source>
</evidence>
<dbReference type="InterPro" id="IPR045269">
    <property type="entry name" value="Atg1-like"/>
</dbReference>
<dbReference type="PANTHER" id="PTHR24348:SF22">
    <property type="entry name" value="NON-SPECIFIC SERINE_THREONINE PROTEIN KINASE"/>
    <property type="match status" value="1"/>
</dbReference>
<keyword evidence="9" id="KW-1185">Reference proteome</keyword>
<dbReference type="SMART" id="SM00220">
    <property type="entry name" value="S_TKc"/>
    <property type="match status" value="1"/>
</dbReference>
<dbReference type="FunFam" id="3.30.200.20:FF:000042">
    <property type="entry name" value="Aurora kinase A"/>
    <property type="match status" value="1"/>
</dbReference>
<sequence>MSFLQYPPDKKIQNYQFSFKAKVGKGAYGTVYAGKNMNDNKIVALKIIDKKILQTDYANQLIASEIEIMKLIEDKNIVKLIDVLQSVNNTYIITEYCDGGDLREYLKKRKLIPEVDAINIFRDLLHGIKALLKIGIIHRDIKPANIMIHDGEFKITDFGFAKQVDSHIDAIMNSLVGTPLYMSPQILKRQSYTSKCDIWSLGLILYEMLYGITPWHSTNLVELMAKLDSKPLEFPCFPRVSDQTKQIIRSCLQINEDKRISWDALFELTSTQDQINIPNQSMLPIIQKHPIQYQSQQNQQNQQTNQVLENIEKGPQQRTKMRTESMGNCNFTSRHNRSLSNANNHDKDKSDERQKTKCTTPKLSYLQKVTPQRQTTSITSDSERDRSNSIIKFANKKLSLMKYLENAHTTPQEQKDNNEYSKSPSYLQSKSTNTSNRHIIDQENSSNKTKVTEFQIEEKTKEPINNIINNGYYNFNQNSKLKRTFSNNFKENSLSPINQNQHGISQLLKLIQNQYDLIPSHFAIKKQVEQIISQHRSMILQAKDFHYSYEDAKELKKIINRLIDYLNEHPNDNFAIQLSVMLLLILNYNQVVNFCIQQKSSELSKALLDLIKKNQSIQQKQLILNPAFLRENINKQLL</sequence>
<feature type="domain" description="Protein kinase" evidence="7">
    <location>
        <begin position="17"/>
        <end position="275"/>
    </location>
</feature>
<evidence type="ECO:0000256" key="4">
    <source>
        <dbReference type="ARBA" id="ARBA00022840"/>
    </source>
</evidence>
<dbReference type="KEGG" id="ptm:GSPATT00032421001"/>
<dbReference type="GeneID" id="5015371"/>
<dbReference type="GO" id="GO:0005524">
    <property type="term" value="F:ATP binding"/>
    <property type="evidence" value="ECO:0007669"/>
    <property type="project" value="UniProtKB-UniRule"/>
</dbReference>
<dbReference type="InterPro" id="IPR011009">
    <property type="entry name" value="Kinase-like_dom_sf"/>
</dbReference>
<dbReference type="GO" id="GO:0004674">
    <property type="term" value="F:protein serine/threonine kinase activity"/>
    <property type="evidence" value="ECO:0000318"/>
    <property type="project" value="GO_Central"/>
</dbReference>
<feature type="compositionally biased region" description="Basic and acidic residues" evidence="6">
    <location>
        <begin position="344"/>
        <end position="355"/>
    </location>
</feature>
<feature type="region of interest" description="Disordered" evidence="6">
    <location>
        <begin position="327"/>
        <end position="385"/>
    </location>
</feature>
<dbReference type="GO" id="GO:0000045">
    <property type="term" value="P:autophagosome assembly"/>
    <property type="evidence" value="ECO:0000318"/>
    <property type="project" value="GO_Central"/>
</dbReference>
<keyword evidence="4 5" id="KW-0067">ATP-binding</keyword>
<proteinExistence type="predicted"/>
<dbReference type="InterPro" id="IPR008271">
    <property type="entry name" value="Ser/Thr_kinase_AS"/>
</dbReference>
<dbReference type="InterPro" id="IPR017441">
    <property type="entry name" value="Protein_kinase_ATP_BS"/>
</dbReference>
<keyword evidence="2 5" id="KW-0547">Nucleotide-binding</keyword>
<dbReference type="GO" id="GO:0000407">
    <property type="term" value="C:phagophore assembly site"/>
    <property type="evidence" value="ECO:0000318"/>
    <property type="project" value="GO_Central"/>
</dbReference>
<keyword evidence="3" id="KW-0418">Kinase</keyword>
<organism evidence="8 9">
    <name type="scientific">Paramecium tetraurelia</name>
    <dbReference type="NCBI Taxonomy" id="5888"/>
    <lineage>
        <taxon>Eukaryota</taxon>
        <taxon>Sar</taxon>
        <taxon>Alveolata</taxon>
        <taxon>Ciliophora</taxon>
        <taxon>Intramacronucleata</taxon>
        <taxon>Oligohymenophorea</taxon>
        <taxon>Peniculida</taxon>
        <taxon>Parameciidae</taxon>
        <taxon>Paramecium</taxon>
    </lineage>
</organism>
<dbReference type="Proteomes" id="UP000000600">
    <property type="component" value="Unassembled WGS sequence"/>
</dbReference>
<gene>
    <name evidence="8" type="ORF">GSPATT00032421001</name>
</gene>
<evidence type="ECO:0000256" key="5">
    <source>
        <dbReference type="PROSITE-ProRule" id="PRU10141"/>
    </source>
</evidence>
<dbReference type="PANTHER" id="PTHR24348">
    <property type="entry name" value="SERINE/THREONINE-PROTEIN KINASE UNC-51-RELATED"/>
    <property type="match status" value="1"/>
</dbReference>
<evidence type="ECO:0000256" key="2">
    <source>
        <dbReference type="ARBA" id="ARBA00022741"/>
    </source>
</evidence>
<dbReference type="GO" id="GO:0005829">
    <property type="term" value="C:cytosol"/>
    <property type="evidence" value="ECO:0000318"/>
    <property type="project" value="GO_Central"/>
</dbReference>
<feature type="binding site" evidence="5">
    <location>
        <position position="46"/>
    </location>
    <ligand>
        <name>ATP</name>
        <dbReference type="ChEBI" id="CHEBI:30616"/>
    </ligand>
</feature>
<protein>
    <recommendedName>
        <fullName evidence="7">Protein kinase domain-containing protein</fullName>
    </recommendedName>
</protein>
<evidence type="ECO:0000313" key="9">
    <source>
        <dbReference type="Proteomes" id="UP000000600"/>
    </source>
</evidence>
<dbReference type="InterPro" id="IPR000719">
    <property type="entry name" value="Prot_kinase_dom"/>
</dbReference>
<evidence type="ECO:0000256" key="3">
    <source>
        <dbReference type="ARBA" id="ARBA00022777"/>
    </source>
</evidence>
<feature type="compositionally biased region" description="Polar residues" evidence="6">
    <location>
        <begin position="420"/>
        <end position="449"/>
    </location>
</feature>
<feature type="region of interest" description="Disordered" evidence="6">
    <location>
        <begin position="409"/>
        <end position="451"/>
    </location>
</feature>
<keyword evidence="1" id="KW-0808">Transferase</keyword>
<dbReference type="GO" id="GO:0010506">
    <property type="term" value="P:regulation of autophagy"/>
    <property type="evidence" value="ECO:0000318"/>
    <property type="project" value="GO_Central"/>
</dbReference>
<dbReference type="PROSITE" id="PS00107">
    <property type="entry name" value="PROTEIN_KINASE_ATP"/>
    <property type="match status" value="1"/>
</dbReference>
<name>A0BUH2_PARTE</name>
<dbReference type="FunFam" id="1.10.510.10:FF:000654">
    <property type="entry name" value="Protein kinase, putative"/>
    <property type="match status" value="1"/>
</dbReference>
<reference evidence="8 9" key="1">
    <citation type="journal article" date="2006" name="Nature">
        <title>Global trends of whole-genome duplications revealed by the ciliate Paramecium tetraurelia.</title>
        <authorList>
            <consortium name="Genoscope"/>
            <person name="Aury J.-M."/>
            <person name="Jaillon O."/>
            <person name="Duret L."/>
            <person name="Noel B."/>
            <person name="Jubin C."/>
            <person name="Porcel B.M."/>
            <person name="Segurens B."/>
            <person name="Daubin V."/>
            <person name="Anthouard V."/>
            <person name="Aiach N."/>
            <person name="Arnaiz O."/>
            <person name="Billaut A."/>
            <person name="Beisson J."/>
            <person name="Blanc I."/>
            <person name="Bouhouche K."/>
            <person name="Camara F."/>
            <person name="Duharcourt S."/>
            <person name="Guigo R."/>
            <person name="Gogendeau D."/>
            <person name="Katinka M."/>
            <person name="Keller A.-M."/>
            <person name="Kissmehl R."/>
            <person name="Klotz C."/>
            <person name="Koll F."/>
            <person name="Le Moue A."/>
            <person name="Lepere C."/>
            <person name="Malinsky S."/>
            <person name="Nowacki M."/>
            <person name="Nowak J.K."/>
            <person name="Plattner H."/>
            <person name="Poulain J."/>
            <person name="Ruiz F."/>
            <person name="Serrano V."/>
            <person name="Zagulski M."/>
            <person name="Dessen P."/>
            <person name="Betermier M."/>
            <person name="Weissenbach J."/>
            <person name="Scarpelli C."/>
            <person name="Schachter V."/>
            <person name="Sperling L."/>
            <person name="Meyer E."/>
            <person name="Cohen J."/>
            <person name="Wincker P."/>
        </authorList>
    </citation>
    <scope>NUCLEOTIDE SEQUENCE [LARGE SCALE GENOMIC DNA]</scope>
    <source>
        <strain evidence="8 9">Stock d4-2</strain>
    </source>
</reference>
<evidence type="ECO:0000259" key="7">
    <source>
        <dbReference type="PROSITE" id="PS50011"/>
    </source>
</evidence>
<dbReference type="SUPFAM" id="SSF56112">
    <property type="entry name" value="Protein kinase-like (PK-like)"/>
    <property type="match status" value="1"/>
</dbReference>
<dbReference type="InParanoid" id="A0BUH2"/>
<dbReference type="Gene3D" id="1.10.510.10">
    <property type="entry name" value="Transferase(Phosphotransferase) domain 1"/>
    <property type="match status" value="1"/>
</dbReference>
<dbReference type="Pfam" id="PF00069">
    <property type="entry name" value="Pkinase"/>
    <property type="match status" value="1"/>
</dbReference>
<evidence type="ECO:0000256" key="1">
    <source>
        <dbReference type="ARBA" id="ARBA00022679"/>
    </source>
</evidence>
<accession>A0BUH2</accession>
<dbReference type="GO" id="GO:0005776">
    <property type="term" value="C:autophagosome"/>
    <property type="evidence" value="ECO:0000318"/>
    <property type="project" value="GO_Central"/>
</dbReference>
<dbReference type="EMBL" id="CT868018">
    <property type="protein sequence ID" value="CAK62189.1"/>
    <property type="molecule type" value="Genomic_DNA"/>
</dbReference>
<dbReference type="GO" id="GO:0016020">
    <property type="term" value="C:membrane"/>
    <property type="evidence" value="ECO:0000318"/>
    <property type="project" value="GO_Central"/>
</dbReference>
<dbReference type="HOGENOM" id="CLU_422414_0_0_1"/>
<dbReference type="OMA" id="NANNHDK"/>
<dbReference type="AlphaFoldDB" id="A0BUH2"/>
<feature type="compositionally biased region" description="Polar residues" evidence="6">
    <location>
        <begin position="327"/>
        <end position="343"/>
    </location>
</feature>
<dbReference type="OrthoDB" id="40902at2759"/>
<feature type="compositionally biased region" description="Polar residues" evidence="6">
    <location>
        <begin position="357"/>
        <end position="380"/>
    </location>
</feature>
<dbReference type="RefSeq" id="XP_001429587.1">
    <property type="nucleotide sequence ID" value="XM_001429550.1"/>
</dbReference>
<dbReference type="PROSITE" id="PS00108">
    <property type="entry name" value="PROTEIN_KINASE_ST"/>
    <property type="match status" value="1"/>
</dbReference>
<dbReference type="GO" id="GO:0005737">
    <property type="term" value="C:cytoplasm"/>
    <property type="evidence" value="ECO:0000318"/>
    <property type="project" value="GO_Central"/>
</dbReference>